<evidence type="ECO:0000259" key="1">
    <source>
        <dbReference type="PROSITE" id="PS50075"/>
    </source>
</evidence>
<dbReference type="Gene3D" id="1.10.1200.10">
    <property type="entry name" value="ACP-like"/>
    <property type="match status" value="1"/>
</dbReference>
<keyword evidence="3" id="KW-1185">Reference proteome</keyword>
<dbReference type="PROSITE" id="PS50075">
    <property type="entry name" value="CARRIER"/>
    <property type="match status" value="1"/>
</dbReference>
<dbReference type="Pfam" id="PF00550">
    <property type="entry name" value="PP-binding"/>
    <property type="match status" value="1"/>
</dbReference>
<dbReference type="InterPro" id="IPR036736">
    <property type="entry name" value="ACP-like_sf"/>
</dbReference>
<name>A0ABV6TH28_9ACTN</name>
<dbReference type="EMBL" id="JBHMQV010000009">
    <property type="protein sequence ID" value="MFC0843800.1"/>
    <property type="molecule type" value="Genomic_DNA"/>
</dbReference>
<sequence length="93" mass="9593">MGTTVRLDVAASVHAALMAELGIDADAVAGDGELLLLPGMESVKLLRIVSVLEEEHGVSLDDDALFSVETVDDLIRALRGGPAEAEPAEEAGP</sequence>
<dbReference type="RefSeq" id="WP_394317547.1">
    <property type="nucleotide sequence ID" value="NZ_JBHMQV010000009.1"/>
</dbReference>
<dbReference type="SUPFAM" id="SSF47336">
    <property type="entry name" value="ACP-like"/>
    <property type="match status" value="1"/>
</dbReference>
<organism evidence="2 3">
    <name type="scientific">Streptomyces noboritoensis</name>
    <dbReference type="NCBI Taxonomy" id="67337"/>
    <lineage>
        <taxon>Bacteria</taxon>
        <taxon>Bacillati</taxon>
        <taxon>Actinomycetota</taxon>
        <taxon>Actinomycetes</taxon>
        <taxon>Kitasatosporales</taxon>
        <taxon>Streptomycetaceae</taxon>
        <taxon>Streptomyces</taxon>
    </lineage>
</organism>
<reference evidence="2 3" key="1">
    <citation type="submission" date="2024-09" db="EMBL/GenBank/DDBJ databases">
        <authorList>
            <person name="Sun Q."/>
            <person name="Mori K."/>
        </authorList>
    </citation>
    <scope>NUCLEOTIDE SEQUENCE [LARGE SCALE GENOMIC DNA]</scope>
    <source>
        <strain evidence="2 3">JCM 4557</strain>
    </source>
</reference>
<evidence type="ECO:0000313" key="2">
    <source>
        <dbReference type="EMBL" id="MFC0843800.1"/>
    </source>
</evidence>
<dbReference type="Proteomes" id="UP001589887">
    <property type="component" value="Unassembled WGS sequence"/>
</dbReference>
<protein>
    <submittedName>
        <fullName evidence="2">Acyl carrier protein</fullName>
    </submittedName>
</protein>
<evidence type="ECO:0000313" key="3">
    <source>
        <dbReference type="Proteomes" id="UP001589887"/>
    </source>
</evidence>
<feature type="domain" description="Carrier" evidence="1">
    <location>
        <begin position="7"/>
        <end position="82"/>
    </location>
</feature>
<accession>A0ABV6TH28</accession>
<dbReference type="InterPro" id="IPR009081">
    <property type="entry name" value="PP-bd_ACP"/>
</dbReference>
<proteinExistence type="predicted"/>
<gene>
    <name evidence="2" type="ORF">ACFH04_08740</name>
</gene>
<comment type="caution">
    <text evidence="2">The sequence shown here is derived from an EMBL/GenBank/DDBJ whole genome shotgun (WGS) entry which is preliminary data.</text>
</comment>